<gene>
    <name evidence="1" type="ORF">M413DRAFT_237085</name>
</gene>
<reference evidence="2" key="2">
    <citation type="submission" date="2015-01" db="EMBL/GenBank/DDBJ databases">
        <title>Evolutionary Origins and Diversification of the Mycorrhizal Mutualists.</title>
        <authorList>
            <consortium name="DOE Joint Genome Institute"/>
            <consortium name="Mycorrhizal Genomics Consortium"/>
            <person name="Kohler A."/>
            <person name="Kuo A."/>
            <person name="Nagy L.G."/>
            <person name="Floudas D."/>
            <person name="Copeland A."/>
            <person name="Barry K.W."/>
            <person name="Cichocki N."/>
            <person name="Veneault-Fourrey C."/>
            <person name="LaButti K."/>
            <person name="Lindquist E.A."/>
            <person name="Lipzen A."/>
            <person name="Lundell T."/>
            <person name="Morin E."/>
            <person name="Murat C."/>
            <person name="Riley R."/>
            <person name="Ohm R."/>
            <person name="Sun H."/>
            <person name="Tunlid A."/>
            <person name="Henrissat B."/>
            <person name="Grigoriev I.V."/>
            <person name="Hibbett D.S."/>
            <person name="Martin F."/>
        </authorList>
    </citation>
    <scope>NUCLEOTIDE SEQUENCE [LARGE SCALE GENOMIC DNA]</scope>
    <source>
        <strain evidence="2">h7</strain>
    </source>
</reference>
<name>A0A0C3C6F4_HEBCY</name>
<organism evidence="1 2">
    <name type="scientific">Hebeloma cylindrosporum</name>
    <dbReference type="NCBI Taxonomy" id="76867"/>
    <lineage>
        <taxon>Eukaryota</taxon>
        <taxon>Fungi</taxon>
        <taxon>Dikarya</taxon>
        <taxon>Basidiomycota</taxon>
        <taxon>Agaricomycotina</taxon>
        <taxon>Agaricomycetes</taxon>
        <taxon>Agaricomycetidae</taxon>
        <taxon>Agaricales</taxon>
        <taxon>Agaricineae</taxon>
        <taxon>Hymenogastraceae</taxon>
        <taxon>Hebeloma</taxon>
    </lineage>
</organism>
<protein>
    <submittedName>
        <fullName evidence="1">Uncharacterized protein</fullName>
    </submittedName>
</protein>
<reference evidence="1 2" key="1">
    <citation type="submission" date="2014-04" db="EMBL/GenBank/DDBJ databases">
        <authorList>
            <consortium name="DOE Joint Genome Institute"/>
            <person name="Kuo A."/>
            <person name="Gay G."/>
            <person name="Dore J."/>
            <person name="Kohler A."/>
            <person name="Nagy L.G."/>
            <person name="Floudas D."/>
            <person name="Copeland A."/>
            <person name="Barry K.W."/>
            <person name="Cichocki N."/>
            <person name="Veneault-Fourrey C."/>
            <person name="LaButti K."/>
            <person name="Lindquist E.A."/>
            <person name="Lipzen A."/>
            <person name="Lundell T."/>
            <person name="Morin E."/>
            <person name="Murat C."/>
            <person name="Sun H."/>
            <person name="Tunlid A."/>
            <person name="Henrissat B."/>
            <person name="Grigoriev I.V."/>
            <person name="Hibbett D.S."/>
            <person name="Martin F."/>
            <person name="Nordberg H.P."/>
            <person name="Cantor M.N."/>
            <person name="Hua S.X."/>
        </authorList>
    </citation>
    <scope>NUCLEOTIDE SEQUENCE [LARGE SCALE GENOMIC DNA]</scope>
    <source>
        <strain evidence="2">h7</strain>
    </source>
</reference>
<sequence>MINEHRNMYTGTQNAMYVRTYTDMCTSLEIDIFSFPPGIGYRNSWRGYVITGNDPSSYYLHPTNGIDLELCEALDKNHGGGESGAQFLLKLREMRPCADPDGSSLQLPSG</sequence>
<dbReference type="HOGENOM" id="CLU_2171385_0_0_1"/>
<evidence type="ECO:0000313" key="2">
    <source>
        <dbReference type="Proteomes" id="UP000053424"/>
    </source>
</evidence>
<keyword evidence="2" id="KW-1185">Reference proteome</keyword>
<dbReference type="EMBL" id="KN831787">
    <property type="protein sequence ID" value="KIM39156.1"/>
    <property type="molecule type" value="Genomic_DNA"/>
</dbReference>
<accession>A0A0C3C6F4</accession>
<dbReference type="AlphaFoldDB" id="A0A0C3C6F4"/>
<dbReference type="Proteomes" id="UP000053424">
    <property type="component" value="Unassembled WGS sequence"/>
</dbReference>
<evidence type="ECO:0000313" key="1">
    <source>
        <dbReference type="EMBL" id="KIM39156.1"/>
    </source>
</evidence>
<proteinExistence type="predicted"/>